<evidence type="ECO:0008006" key="3">
    <source>
        <dbReference type="Google" id="ProtNLM"/>
    </source>
</evidence>
<dbReference type="EMBL" id="JAVDWQ010000015">
    <property type="protein sequence ID" value="MDR7211785.1"/>
    <property type="molecule type" value="Genomic_DNA"/>
</dbReference>
<gene>
    <name evidence="1" type="ORF">J2W48_003742</name>
</gene>
<dbReference type="Proteomes" id="UP001269081">
    <property type="component" value="Unassembled WGS sequence"/>
</dbReference>
<keyword evidence="2" id="KW-1185">Reference proteome</keyword>
<dbReference type="RefSeq" id="WP_310283153.1">
    <property type="nucleotide sequence ID" value="NZ_JAVDWQ010000015.1"/>
</dbReference>
<sequence>MKNYFNICFFLLLLGCSEKGDKTKFSSSTIKNNNEIVNTIDVSKKTSEKKSFHKLEKLFCIGDFDGDGKRDTIFEHNFSKLKKEEIEYALDPAKNEWEDIIKWFSKQDSDVYLAFSKINQDSLHLGTAQGLYCLLNIGDTNFDGKDEIAFVVDNLDFSNLNSCKIYSLCKGKWIGLKQFNIDESAFDFASTKATPFGIKNYLEKKGAKWFYRDKAQNKSKMQLLKLNKCQ</sequence>
<protein>
    <recommendedName>
        <fullName evidence="3">VCBS repeat-containing protein</fullName>
    </recommendedName>
</protein>
<evidence type="ECO:0000313" key="2">
    <source>
        <dbReference type="Proteomes" id="UP001269081"/>
    </source>
</evidence>
<evidence type="ECO:0000313" key="1">
    <source>
        <dbReference type="EMBL" id="MDR7211785.1"/>
    </source>
</evidence>
<comment type="caution">
    <text evidence="1">The sequence shown here is derived from an EMBL/GenBank/DDBJ whole genome shotgun (WGS) entry which is preliminary data.</text>
</comment>
<name>A0ABU1YC14_9FLAO</name>
<organism evidence="1 2">
    <name type="scientific">Flavobacterium piscis</name>
    <dbReference type="NCBI Taxonomy" id="1114874"/>
    <lineage>
        <taxon>Bacteria</taxon>
        <taxon>Pseudomonadati</taxon>
        <taxon>Bacteroidota</taxon>
        <taxon>Flavobacteriia</taxon>
        <taxon>Flavobacteriales</taxon>
        <taxon>Flavobacteriaceae</taxon>
        <taxon>Flavobacterium</taxon>
    </lineage>
</organism>
<reference evidence="1 2" key="1">
    <citation type="submission" date="2023-07" db="EMBL/GenBank/DDBJ databases">
        <title>Sorghum-associated microbial communities from plants grown in Nebraska, USA.</title>
        <authorList>
            <person name="Schachtman D."/>
        </authorList>
    </citation>
    <scope>NUCLEOTIDE SEQUENCE [LARGE SCALE GENOMIC DNA]</scope>
    <source>
        <strain evidence="1 2">4129</strain>
    </source>
</reference>
<accession>A0ABU1YC14</accession>
<dbReference type="PROSITE" id="PS51257">
    <property type="entry name" value="PROKAR_LIPOPROTEIN"/>
    <property type="match status" value="1"/>
</dbReference>
<proteinExistence type="predicted"/>